<evidence type="ECO:0000256" key="2">
    <source>
        <dbReference type="SAM" id="MobiDB-lite"/>
    </source>
</evidence>
<dbReference type="InterPro" id="IPR011704">
    <property type="entry name" value="ATPase_dyneun-rel_AAA"/>
</dbReference>
<evidence type="ECO:0000313" key="4">
    <source>
        <dbReference type="EMBL" id="MBE9396815.1"/>
    </source>
</evidence>
<dbReference type="AlphaFoldDB" id="A0A8J7K5D5"/>
<reference evidence="4" key="1">
    <citation type="submission" date="2020-10" db="EMBL/GenBank/DDBJ databases">
        <title>Bacterium isolated from coastal waters sediment.</title>
        <authorList>
            <person name="Chen R.-J."/>
            <person name="Lu D.-C."/>
            <person name="Zhu K.-L."/>
            <person name="Du Z.-J."/>
        </authorList>
    </citation>
    <scope>NUCLEOTIDE SEQUENCE</scope>
    <source>
        <strain evidence="4">N1Y112</strain>
    </source>
</reference>
<protein>
    <submittedName>
        <fullName evidence="4">AAA family ATPase</fullName>
    </submittedName>
</protein>
<feature type="region of interest" description="Disordered" evidence="2">
    <location>
        <begin position="1"/>
        <end position="25"/>
    </location>
</feature>
<dbReference type="InterPro" id="IPR027417">
    <property type="entry name" value="P-loop_NTPase"/>
</dbReference>
<keyword evidence="5" id="KW-1185">Reference proteome</keyword>
<feature type="coiled-coil region" evidence="1">
    <location>
        <begin position="269"/>
        <end position="303"/>
    </location>
</feature>
<dbReference type="Gene3D" id="3.40.50.300">
    <property type="entry name" value="P-loop containing nucleotide triphosphate hydrolases"/>
    <property type="match status" value="1"/>
</dbReference>
<dbReference type="GO" id="GO:0005524">
    <property type="term" value="F:ATP binding"/>
    <property type="evidence" value="ECO:0007669"/>
    <property type="project" value="InterPro"/>
</dbReference>
<dbReference type="SUPFAM" id="SSF52540">
    <property type="entry name" value="P-loop containing nucleoside triphosphate hydrolases"/>
    <property type="match status" value="1"/>
</dbReference>
<proteinExistence type="predicted"/>
<name>A0A8J7K5D5_9GAMM</name>
<keyword evidence="1" id="KW-0175">Coiled coil</keyword>
<dbReference type="Proteomes" id="UP000640333">
    <property type="component" value="Unassembled WGS sequence"/>
</dbReference>
<dbReference type="Pfam" id="PF07728">
    <property type="entry name" value="AAA_5"/>
    <property type="match status" value="1"/>
</dbReference>
<dbReference type="EMBL" id="JADEYS010000004">
    <property type="protein sequence ID" value="MBE9396815.1"/>
    <property type="molecule type" value="Genomic_DNA"/>
</dbReference>
<dbReference type="RefSeq" id="WP_193952367.1">
    <property type="nucleotide sequence ID" value="NZ_JADEYS010000004.1"/>
</dbReference>
<sequence length="861" mass="99086">MSKKSRNSRNRTSPPKKNTEANSGVLEQLKQKINSALPSDQNLKPLGADITVLQDANTEDKQKAEAALTEILHLLEAVKLAIYEHETAKNNYEKLSMQAEKLREELEQRERELVSQQDCLVEEKAALSDKQLDLSEQMKAQVQWQDELETLQSEASAGFVNMQREALEAKRKSLTELEKEHNQKLQNDWESLRQLERTLLEKERELGKREADAKAGFVSEQKAALLQVEDLKSSLEHELLELYKLIESEQTEHQNNLKCERELFEADRSRQSSEQQALLNAERKNLEREKASVEHSQQALLQERLILEARKRAQQEWESELESKVKDGFSSEIICLQSQLEQERDNRRQDQNKLARLQKELIQFKDLQRSLDDADIKDVQDELEELRQKNKALKAKLHTSDQDDLEEKCEALEELVGDQRDTLSELRRDLEEANNELHKTRLSTAAKHNLEKEKRILELHNKTLDSAISGLQVQLDDLIEKQQGSEVFPALSMMDKKHKREAVNLQPIPGLKGFADQLRFGIACIYPKAPLYYREKDIRLFLGGLAMSNLHILQGMSGTGKTSLAKAFAKVVGGNCTDIAVQAGWRDKDDLLGHYNAFEKKYYEREVLQALYRAQLPEYKDRINIILLDEMNLSRPEQYFADFLSAMEKQPQDREIVLLENDQKNSPHLLKDGRVLKVPENIWFVGTANHDETTNEFADKTYDRSHVMELVRNEDRFNADAYEPNVLYSFNSLVEAFDTACLKNKGGIDQLLKGLIESELLMTLEDRLDLNWGNRLERHASRFIPVVMEAGGTMEEGLDHLLATKLFRRGKVTGRFDINISDLDAIEDALLSTWKTLKLTGVPEGSLDCITKDKKRMERNF</sequence>
<evidence type="ECO:0000259" key="3">
    <source>
        <dbReference type="Pfam" id="PF07728"/>
    </source>
</evidence>
<dbReference type="GO" id="GO:0016887">
    <property type="term" value="F:ATP hydrolysis activity"/>
    <property type="evidence" value="ECO:0007669"/>
    <property type="project" value="InterPro"/>
</dbReference>
<gene>
    <name evidence="4" type="ORF">IOQ59_06005</name>
</gene>
<evidence type="ECO:0000313" key="5">
    <source>
        <dbReference type="Proteomes" id="UP000640333"/>
    </source>
</evidence>
<feature type="domain" description="ATPase dynein-related AAA" evidence="3">
    <location>
        <begin position="552"/>
        <end position="704"/>
    </location>
</feature>
<feature type="coiled-coil region" evidence="1">
    <location>
        <begin position="85"/>
        <end position="212"/>
    </location>
</feature>
<accession>A0A8J7K5D5</accession>
<evidence type="ECO:0000256" key="1">
    <source>
        <dbReference type="SAM" id="Coils"/>
    </source>
</evidence>
<feature type="compositionally biased region" description="Polar residues" evidence="2">
    <location>
        <begin position="12"/>
        <end position="22"/>
    </location>
</feature>
<feature type="coiled-coil region" evidence="1">
    <location>
        <begin position="333"/>
        <end position="443"/>
    </location>
</feature>
<comment type="caution">
    <text evidence="4">The sequence shown here is derived from an EMBL/GenBank/DDBJ whole genome shotgun (WGS) entry which is preliminary data.</text>
</comment>
<organism evidence="4 5">
    <name type="scientific">Pontibacterium sinense</name>
    <dbReference type="NCBI Taxonomy" id="2781979"/>
    <lineage>
        <taxon>Bacteria</taxon>
        <taxon>Pseudomonadati</taxon>
        <taxon>Pseudomonadota</taxon>
        <taxon>Gammaproteobacteria</taxon>
        <taxon>Oceanospirillales</taxon>
        <taxon>Oceanospirillaceae</taxon>
        <taxon>Pontibacterium</taxon>
    </lineage>
</organism>